<dbReference type="GO" id="GO:0042575">
    <property type="term" value="C:DNA polymerase complex"/>
    <property type="evidence" value="ECO:0007669"/>
    <property type="project" value="UniProtKB-ARBA"/>
</dbReference>
<dbReference type="CDD" id="cd01644">
    <property type="entry name" value="RT_pepA17"/>
    <property type="match status" value="1"/>
</dbReference>
<dbReference type="SUPFAM" id="SSF53098">
    <property type="entry name" value="Ribonuclease H-like"/>
    <property type="match status" value="1"/>
</dbReference>
<dbReference type="InterPro" id="IPR036397">
    <property type="entry name" value="RNaseH_sf"/>
</dbReference>
<dbReference type="InterPro" id="IPR041588">
    <property type="entry name" value="Integrase_H2C2"/>
</dbReference>
<proteinExistence type="predicted"/>
<dbReference type="Pfam" id="PF05380">
    <property type="entry name" value="Peptidase_A17"/>
    <property type="match status" value="1"/>
</dbReference>
<dbReference type="GO" id="GO:0003676">
    <property type="term" value="F:nucleic acid binding"/>
    <property type="evidence" value="ECO:0007669"/>
    <property type="project" value="InterPro"/>
</dbReference>
<dbReference type="PANTHER" id="PTHR47331">
    <property type="entry name" value="PHD-TYPE DOMAIN-CONTAINING PROTEIN"/>
    <property type="match status" value="1"/>
</dbReference>
<organism evidence="2">
    <name type="scientific">Anoplophora glabripennis</name>
    <name type="common">Asian longhorn beetle</name>
    <name type="synonym">Anoplophora nobilis</name>
    <dbReference type="NCBI Taxonomy" id="217634"/>
    <lineage>
        <taxon>Eukaryota</taxon>
        <taxon>Metazoa</taxon>
        <taxon>Ecdysozoa</taxon>
        <taxon>Arthropoda</taxon>
        <taxon>Hexapoda</taxon>
        <taxon>Insecta</taxon>
        <taxon>Pterygota</taxon>
        <taxon>Neoptera</taxon>
        <taxon>Endopterygota</taxon>
        <taxon>Coleoptera</taxon>
        <taxon>Polyphaga</taxon>
        <taxon>Cucujiformia</taxon>
        <taxon>Chrysomeloidea</taxon>
        <taxon>Cerambycidae</taxon>
        <taxon>Lamiinae</taxon>
        <taxon>Lamiini</taxon>
        <taxon>Anoplophora</taxon>
    </lineage>
</organism>
<accession>V5GHM7</accession>
<dbReference type="Pfam" id="PF18701">
    <property type="entry name" value="DUF5641"/>
    <property type="match status" value="1"/>
</dbReference>
<feature type="domain" description="Integrase catalytic" evidence="1">
    <location>
        <begin position="1150"/>
        <end position="1332"/>
    </location>
</feature>
<dbReference type="GO" id="GO:0071897">
    <property type="term" value="P:DNA biosynthetic process"/>
    <property type="evidence" value="ECO:0007669"/>
    <property type="project" value="UniProtKB-ARBA"/>
</dbReference>
<dbReference type="InterPro" id="IPR040676">
    <property type="entry name" value="DUF5641"/>
</dbReference>
<protein>
    <recommendedName>
        <fullName evidence="1">Integrase catalytic domain-containing protein</fullName>
    </recommendedName>
</protein>
<dbReference type="InterPro" id="IPR008042">
    <property type="entry name" value="Retrotrans_Pao"/>
</dbReference>
<dbReference type="InterPro" id="IPR001584">
    <property type="entry name" value="Integrase_cat-core"/>
</dbReference>
<dbReference type="Pfam" id="PF17921">
    <property type="entry name" value="Integrase_H2C2"/>
    <property type="match status" value="1"/>
</dbReference>
<dbReference type="PROSITE" id="PS50994">
    <property type="entry name" value="INTEGRASE"/>
    <property type="match status" value="1"/>
</dbReference>
<sequence>KILYDFLLKQCTALESVALSSHKCISNSNTHSSQKSMTSRNKPSSSFLITNKDANSSNIICSFCGSTHSLLKCPSFISKSPQERFQVAKEKNWCRNCLHSTHSANNCRSQFSCRVCKSRHHTLLHFPRERSSSLQPQVITSNTLDVDSTNHIFVNSPSHSEQVNSLTSLVASSNTTNLLPTAIVEILDSRGFYQKVRVLLDGGSQANFITQTCANRLGLNTKTISHAIFGLGQMSSSASRSVECQIRPRGQVSPVFNVDALVIPKICFDMPNVPIAVEKWKHLHNIDLADPSFNIPGNIDMLLGVDIFSQILEDGRINGNHNEPSAFKTIFGWIIMGKVKCSTVNSVWSFFASTDFSLDTILKKFWELDEIPQMVQASPEDLLCEQHFISNYARDISGRYTVALPFKNSDPVFVDSFSIALRRFYSLERRLLRDPSLYEAYSEFMRDYLHSNHMEKVFNLPENPYKLYYIPHHCVFKPDSTTTKLRVVFDASCRTSDNISLNDCLLIGPKLQKDIVSILLNFRLHKIVFTADIKQMYRQIWVRPDHRDYQRIIWRFSPSEPLQQFRLKTVTYGVSSAPYLALRTLIQLGNDEIQHIPLAAKVLSSDIYMDDIVTGCDTIENAKLLQQDLIKLLERGQFQLRKWSSNHPSLLSDIPMSYHAQQSLSFDDENSVVKILGLKWFPSHDYFSYSVSQIDRACTKRFILSDLAKIFDPLGFLTPLTFFAKRLMQHLWSLGLGWDETPPNDVVNSWQKYQAQLASLSTLKIPRCIVPKSFQNCELHGFADSSEKGYAAVIYFLFSSPYEIPHVSFVYAKSKVAPLKKLSIPRLELCAAMLLADMISFILNIYSEKLYFQNAYAWSDSTIVLSWIKSSPHRWKTFVANRVSRIQLKVSPNYWYHVSSTDNPADIASRGLFPGELINNVQWWAGPSWLKSPKDTWPVSSYENNPASLEEEKRVVLSSFVSLHALDLLLEKYSSLAIIKRIIAYCLRFINNVRFCDSKLFGPLTIHEIHNAFLLLIKRVQHVSFSDDIAKLEKGHLVSKPLRKLNVFIDKNGIIRVGGRLAHSSLSYDQKHPALLPRVHRLSELLIEEVHKIHLHPGPQTLQFLLSQQVWILSARRAIRHCLSKCVRCFRTNPRSVQPIMGDLPPTRVNQIKPFQCVGVDYAGPFFITLGKSRGVKSQKAYLCLFVCFATKAVHLELASDLSTECFLAALRRFIARRGRCTQIYSDCGSNFVGSQKELSKYMQHAAEQEQIQWSFNPPSAPHFGGIWEANIKSVKTHLIRVVGEQILTYEEFYTVLTQIEAILNSRPLCPLSSDPNDLSVLTPGHFLTLEPLTALPDPDLSHLSLNRLSRWQLLQRMHFDFWRRWHSEYLHTLQQRNKWNKSADKIEPGTVVLIKIENSPPLQWTLDE</sequence>
<evidence type="ECO:0000259" key="1">
    <source>
        <dbReference type="PROSITE" id="PS50994"/>
    </source>
</evidence>
<feature type="non-terminal residue" evidence="2">
    <location>
        <position position="1"/>
    </location>
</feature>
<dbReference type="InterPro" id="IPR021109">
    <property type="entry name" value="Peptidase_aspartic_dom_sf"/>
</dbReference>
<dbReference type="Gene3D" id="3.10.10.10">
    <property type="entry name" value="HIV Type 1 Reverse Transcriptase, subunit A, domain 1"/>
    <property type="match status" value="1"/>
</dbReference>
<dbReference type="Gene3D" id="3.30.420.10">
    <property type="entry name" value="Ribonuclease H-like superfamily/Ribonuclease H"/>
    <property type="match status" value="1"/>
</dbReference>
<dbReference type="InterPro" id="IPR043128">
    <property type="entry name" value="Rev_trsase/Diguanyl_cyclase"/>
</dbReference>
<evidence type="ECO:0000313" key="2">
    <source>
        <dbReference type="EMBL" id="JAB63519.1"/>
    </source>
</evidence>
<dbReference type="Gene3D" id="2.40.70.10">
    <property type="entry name" value="Acid Proteases"/>
    <property type="match status" value="1"/>
</dbReference>
<dbReference type="InterPro" id="IPR012337">
    <property type="entry name" value="RNaseH-like_sf"/>
</dbReference>
<dbReference type="PANTHER" id="PTHR47331:SF1">
    <property type="entry name" value="GAG-LIKE PROTEIN"/>
    <property type="match status" value="1"/>
</dbReference>
<dbReference type="EMBL" id="GALX01004947">
    <property type="protein sequence ID" value="JAB63519.1"/>
    <property type="molecule type" value="Transcribed_RNA"/>
</dbReference>
<name>V5GHM7_ANOGL</name>
<dbReference type="Gene3D" id="3.30.70.270">
    <property type="match status" value="1"/>
</dbReference>
<dbReference type="CDD" id="cd00303">
    <property type="entry name" value="retropepsin_like"/>
    <property type="match status" value="1"/>
</dbReference>
<dbReference type="InterPro" id="IPR043502">
    <property type="entry name" value="DNA/RNA_pol_sf"/>
</dbReference>
<reference evidence="2" key="1">
    <citation type="submission" date="2013-07" db="EMBL/GenBank/DDBJ databases">
        <title>Midgut Transcriptome Profiling of Anoplphora glabripennis, a Lignocellulose Degrading, Wood-Boring Cerambycid.</title>
        <authorList>
            <person name="Scully E.D."/>
            <person name="Hoover K."/>
            <person name="Carlson J.E."/>
            <person name="Tien M."/>
            <person name="Geib S.M."/>
        </authorList>
    </citation>
    <scope>NUCLEOTIDE SEQUENCE</scope>
</reference>
<dbReference type="SUPFAM" id="SSF56672">
    <property type="entry name" value="DNA/RNA polymerases"/>
    <property type="match status" value="1"/>
</dbReference>
<dbReference type="GO" id="GO:0015074">
    <property type="term" value="P:DNA integration"/>
    <property type="evidence" value="ECO:0007669"/>
    <property type="project" value="InterPro"/>
</dbReference>